<gene>
    <name evidence="1" type="ORF">RIF29_13636</name>
</gene>
<evidence type="ECO:0000313" key="2">
    <source>
        <dbReference type="Proteomes" id="UP001372338"/>
    </source>
</evidence>
<evidence type="ECO:0000313" key="1">
    <source>
        <dbReference type="EMBL" id="KAK7283888.1"/>
    </source>
</evidence>
<proteinExistence type="predicted"/>
<organism evidence="1 2">
    <name type="scientific">Crotalaria pallida</name>
    <name type="common">Smooth rattlebox</name>
    <name type="synonym">Crotalaria striata</name>
    <dbReference type="NCBI Taxonomy" id="3830"/>
    <lineage>
        <taxon>Eukaryota</taxon>
        <taxon>Viridiplantae</taxon>
        <taxon>Streptophyta</taxon>
        <taxon>Embryophyta</taxon>
        <taxon>Tracheophyta</taxon>
        <taxon>Spermatophyta</taxon>
        <taxon>Magnoliopsida</taxon>
        <taxon>eudicotyledons</taxon>
        <taxon>Gunneridae</taxon>
        <taxon>Pentapetalae</taxon>
        <taxon>rosids</taxon>
        <taxon>fabids</taxon>
        <taxon>Fabales</taxon>
        <taxon>Fabaceae</taxon>
        <taxon>Papilionoideae</taxon>
        <taxon>50 kb inversion clade</taxon>
        <taxon>genistoids sensu lato</taxon>
        <taxon>core genistoids</taxon>
        <taxon>Crotalarieae</taxon>
        <taxon>Crotalaria</taxon>
    </lineage>
</organism>
<protein>
    <submittedName>
        <fullName evidence="1">Uncharacterized protein</fullName>
    </submittedName>
</protein>
<dbReference type="AlphaFoldDB" id="A0AAN9IPV4"/>
<comment type="caution">
    <text evidence="1">The sequence shown here is derived from an EMBL/GenBank/DDBJ whole genome shotgun (WGS) entry which is preliminary data.</text>
</comment>
<dbReference type="EMBL" id="JAYWIO010000002">
    <property type="protein sequence ID" value="KAK7283888.1"/>
    <property type="molecule type" value="Genomic_DNA"/>
</dbReference>
<keyword evidence="2" id="KW-1185">Reference proteome</keyword>
<sequence length="91" mass="10508">MPSSLSEKLCFYVITYKVLSKKLYVTSYYMDHIFVTLLSWRFSSDIVALGKNQVDQVNYVDRVGHVGQTESKYYWVSKMIQAQVGQALISI</sequence>
<accession>A0AAN9IPV4</accession>
<name>A0AAN9IPV4_CROPI</name>
<reference evidence="1 2" key="1">
    <citation type="submission" date="2024-01" db="EMBL/GenBank/DDBJ databases">
        <title>The genomes of 5 underutilized Papilionoideae crops provide insights into root nodulation and disease resistanc.</title>
        <authorList>
            <person name="Yuan L."/>
        </authorList>
    </citation>
    <scope>NUCLEOTIDE SEQUENCE [LARGE SCALE GENOMIC DNA]</scope>
    <source>
        <strain evidence="1">ZHUSHIDOU_FW_LH</strain>
        <tissue evidence="1">Leaf</tissue>
    </source>
</reference>
<dbReference type="Proteomes" id="UP001372338">
    <property type="component" value="Unassembled WGS sequence"/>
</dbReference>